<feature type="compositionally biased region" description="Gly residues" evidence="2">
    <location>
        <begin position="356"/>
        <end position="376"/>
    </location>
</feature>
<sequence>MPRSRSSSRRSARRAQKASPLPSFRSVRNSLTTGGWVAVITTALVICSSLTAYGAYYDIYGNINQESVDTDAFGDRPTKVDGAVNILVIGSDVRTGENADYGEAEGERPDTLVIAHISPDQNSATLVNLPRDSYLDLPACAATDDKPGYDAHTGMIGEAMSLGGVSCLWTTVEQLTGIHIDHFVSVDFTGFKGMVDAIGGVDMCIPQAIQDDKAHLDLEAGEQTLNGEQALGYVRSRYAQGDGSDIGRIERQQEFMGAMLRQVMSSEVLASPSNLYAFLGSVTDSITTDDEFTVDAMADIAIAMREVDMASVRFMTVPNGPHPMDENRIAWTEPEAGELFQAIAQDVDLSGEDEGGGGGGGGGGGQSEEGGSGGGAAAETPEVSPGDVSVEILNGTDISGLAGQVSELLGAEGFVVAGTGNPADGPSDTTTVYYGPGQESHATAVADQLASATTAENPALGTTVQLVLGADWNGMQGSAGVPDSVRDNARSAEEEQTQCG</sequence>
<dbReference type="Gene3D" id="3.40.630.190">
    <property type="entry name" value="LCP protein"/>
    <property type="match status" value="1"/>
</dbReference>
<dbReference type="PANTHER" id="PTHR33392:SF6">
    <property type="entry name" value="POLYISOPRENYL-TEICHOIC ACID--PEPTIDOGLYCAN TEICHOIC ACID TRANSFERASE TAGU"/>
    <property type="match status" value="1"/>
</dbReference>
<feature type="region of interest" description="Disordered" evidence="2">
    <location>
        <begin position="1"/>
        <end position="21"/>
    </location>
</feature>
<evidence type="ECO:0000256" key="2">
    <source>
        <dbReference type="SAM" id="MobiDB-lite"/>
    </source>
</evidence>
<gene>
    <name evidence="6" type="ORF">ACFQRF_07070</name>
</gene>
<keyword evidence="7" id="KW-1185">Reference proteome</keyword>
<dbReference type="Pfam" id="PF13399">
    <property type="entry name" value="LytR_C"/>
    <property type="match status" value="1"/>
</dbReference>
<evidence type="ECO:0000259" key="5">
    <source>
        <dbReference type="Pfam" id="PF13399"/>
    </source>
</evidence>
<evidence type="ECO:0000256" key="3">
    <source>
        <dbReference type="SAM" id="Phobius"/>
    </source>
</evidence>
<dbReference type="EMBL" id="JBHTBH010000003">
    <property type="protein sequence ID" value="MFC7327501.1"/>
    <property type="molecule type" value="Genomic_DNA"/>
</dbReference>
<comment type="similarity">
    <text evidence="1">Belongs to the LytR/CpsA/Psr (LCP) family.</text>
</comment>
<name>A0ABW2KE24_9ACTN</name>
<dbReference type="Proteomes" id="UP001596540">
    <property type="component" value="Unassembled WGS sequence"/>
</dbReference>
<dbReference type="Pfam" id="PF03816">
    <property type="entry name" value="LytR_cpsA_psr"/>
    <property type="match status" value="1"/>
</dbReference>
<dbReference type="RefSeq" id="WP_379869854.1">
    <property type="nucleotide sequence ID" value="NZ_JBHTBH010000003.1"/>
</dbReference>
<keyword evidence="3" id="KW-1133">Transmembrane helix</keyword>
<evidence type="ECO:0000259" key="4">
    <source>
        <dbReference type="Pfam" id="PF03816"/>
    </source>
</evidence>
<organism evidence="6 7">
    <name type="scientific">Marinactinospora rubrisoli</name>
    <dbReference type="NCBI Taxonomy" id="2715399"/>
    <lineage>
        <taxon>Bacteria</taxon>
        <taxon>Bacillati</taxon>
        <taxon>Actinomycetota</taxon>
        <taxon>Actinomycetes</taxon>
        <taxon>Streptosporangiales</taxon>
        <taxon>Nocardiopsidaceae</taxon>
        <taxon>Marinactinospora</taxon>
    </lineage>
</organism>
<keyword evidence="3" id="KW-0472">Membrane</keyword>
<feature type="region of interest" description="Disordered" evidence="2">
    <location>
        <begin position="473"/>
        <end position="500"/>
    </location>
</feature>
<comment type="caution">
    <text evidence="6">The sequence shown here is derived from an EMBL/GenBank/DDBJ whole genome shotgun (WGS) entry which is preliminary data.</text>
</comment>
<accession>A0ABW2KE24</accession>
<evidence type="ECO:0000256" key="1">
    <source>
        <dbReference type="ARBA" id="ARBA00006068"/>
    </source>
</evidence>
<protein>
    <submittedName>
        <fullName evidence="6">LCP family protein</fullName>
    </submittedName>
</protein>
<dbReference type="InterPro" id="IPR004474">
    <property type="entry name" value="LytR_CpsA_psr"/>
</dbReference>
<feature type="compositionally biased region" description="Basic and acidic residues" evidence="2">
    <location>
        <begin position="484"/>
        <end position="493"/>
    </location>
</feature>
<proteinExistence type="inferred from homology"/>
<evidence type="ECO:0000313" key="7">
    <source>
        <dbReference type="Proteomes" id="UP001596540"/>
    </source>
</evidence>
<dbReference type="Gene3D" id="3.30.70.2390">
    <property type="match status" value="1"/>
</dbReference>
<dbReference type="InterPro" id="IPR050922">
    <property type="entry name" value="LytR/CpsA/Psr_CW_biosynth"/>
</dbReference>
<dbReference type="NCBIfam" id="TIGR00350">
    <property type="entry name" value="lytR_cpsA_psr"/>
    <property type="match status" value="1"/>
</dbReference>
<dbReference type="InterPro" id="IPR027381">
    <property type="entry name" value="LytR/CpsA/Psr_C"/>
</dbReference>
<feature type="transmembrane region" description="Helical" evidence="3">
    <location>
        <begin position="35"/>
        <end position="56"/>
    </location>
</feature>
<evidence type="ECO:0000313" key="6">
    <source>
        <dbReference type="EMBL" id="MFC7327501.1"/>
    </source>
</evidence>
<reference evidence="7" key="1">
    <citation type="journal article" date="2019" name="Int. J. Syst. Evol. Microbiol.">
        <title>The Global Catalogue of Microorganisms (GCM) 10K type strain sequencing project: providing services to taxonomists for standard genome sequencing and annotation.</title>
        <authorList>
            <consortium name="The Broad Institute Genomics Platform"/>
            <consortium name="The Broad Institute Genome Sequencing Center for Infectious Disease"/>
            <person name="Wu L."/>
            <person name="Ma J."/>
        </authorList>
    </citation>
    <scope>NUCLEOTIDE SEQUENCE [LARGE SCALE GENOMIC DNA]</scope>
    <source>
        <strain evidence="7">CGMCC 4.7382</strain>
    </source>
</reference>
<feature type="domain" description="Cell envelope-related transcriptional attenuator" evidence="4">
    <location>
        <begin position="108"/>
        <end position="264"/>
    </location>
</feature>
<feature type="domain" description="LytR/CpsA/Psr regulator C-terminal" evidence="5">
    <location>
        <begin position="387"/>
        <end position="472"/>
    </location>
</feature>
<feature type="region of interest" description="Disordered" evidence="2">
    <location>
        <begin position="349"/>
        <end position="388"/>
    </location>
</feature>
<feature type="compositionally biased region" description="Basic residues" evidence="2">
    <location>
        <begin position="1"/>
        <end position="16"/>
    </location>
</feature>
<keyword evidence="3" id="KW-0812">Transmembrane</keyword>
<dbReference type="PANTHER" id="PTHR33392">
    <property type="entry name" value="POLYISOPRENYL-TEICHOIC ACID--PEPTIDOGLYCAN TEICHOIC ACID TRANSFERASE TAGU"/>
    <property type="match status" value="1"/>
</dbReference>